<organismHost>
    <name type="scientific">Bacillus subtilis</name>
    <dbReference type="NCBI Taxonomy" id="1423"/>
</organismHost>
<name>A0A1Z1DEW2_BPGO3</name>
<sequence length="183" mass="20986">MNKLKEIEIIKLAMFNFLAHQEETLKVLHEAGKDVSGLIGWRADVADVYGKVCEEYWGLKRQEEERLANTKRIGVQKNFTVLSHSSEECTLHYIDFNNTDARKEQVGTVNITIKGDGRYRRVDIPIHGNGCTDVQYKQDFANCFVCLPSVDDKGRKAEPFTIYLDDFIDGLVTEDELEIKFGY</sequence>
<dbReference type="EMBL" id="KY368640">
    <property type="protein sequence ID" value="APZ82486.1"/>
    <property type="molecule type" value="Genomic_DNA"/>
</dbReference>
<reference evidence="1" key="1">
    <citation type="journal article" date="2017" name="Viruses">
        <title>Characterization of Bacillus subtilis Viruses vB_BsuM-Goe2 and vB_BsuM-Goe3.</title>
        <authorList>
            <person name="Willms I.M."/>
            <person name="Hoppert M."/>
            <person name="Hertel R."/>
        </authorList>
    </citation>
    <scope>NUCLEOTIDE SEQUENCE [LARGE SCALE GENOMIC DNA]</scope>
</reference>
<evidence type="ECO:0000313" key="2">
    <source>
        <dbReference type="Proteomes" id="UP000221795"/>
    </source>
</evidence>
<gene>
    <name evidence="1" type="ORF">Goe3_c02000</name>
</gene>
<dbReference type="Proteomes" id="UP000221795">
    <property type="component" value="Segment"/>
</dbReference>
<evidence type="ECO:0000313" key="1">
    <source>
        <dbReference type="EMBL" id="APZ82486.1"/>
    </source>
</evidence>
<organism evidence="1 2">
    <name type="scientific">Bacillus phage vB_BsuM-Goe3</name>
    <dbReference type="NCBI Taxonomy" id="1933063"/>
    <lineage>
        <taxon>Viruses</taxon>
        <taxon>Duplodnaviria</taxon>
        <taxon>Heunggongvirae</taxon>
        <taxon>Uroviricota</taxon>
        <taxon>Caudoviricetes</taxon>
        <taxon>Herelleviridae</taxon>
        <taxon>Bastillevirinae</taxon>
        <taxon>Grisebachstrassevirus</taxon>
        <taxon>Grisebachstrassevirus goe3</taxon>
    </lineage>
</organism>
<keyword evidence="2" id="KW-1185">Reference proteome</keyword>
<accession>A0A1Z1DEW2</accession>
<proteinExistence type="predicted"/>
<protein>
    <submittedName>
        <fullName evidence="1">Uncharacterized protein</fullName>
    </submittedName>
</protein>